<dbReference type="PANTHER" id="PTHR43649">
    <property type="entry name" value="ARABINOSE-BINDING PROTEIN-RELATED"/>
    <property type="match status" value="1"/>
</dbReference>
<evidence type="ECO:0000256" key="1">
    <source>
        <dbReference type="SAM" id="MobiDB-lite"/>
    </source>
</evidence>
<evidence type="ECO:0000313" key="3">
    <source>
        <dbReference type="EMBL" id="MFC7153695.1"/>
    </source>
</evidence>
<feature type="chain" id="PRO_5046950858" evidence="2">
    <location>
        <begin position="19"/>
        <end position="538"/>
    </location>
</feature>
<dbReference type="Pfam" id="PF01547">
    <property type="entry name" value="SBP_bac_1"/>
    <property type="match status" value="1"/>
</dbReference>
<protein>
    <submittedName>
        <fullName evidence="3">ABC transporter substrate-binding protein</fullName>
    </submittedName>
</protein>
<organism evidence="3 4">
    <name type="scientific">Cohnella cellulosilytica</name>
    <dbReference type="NCBI Taxonomy" id="986710"/>
    <lineage>
        <taxon>Bacteria</taxon>
        <taxon>Bacillati</taxon>
        <taxon>Bacillota</taxon>
        <taxon>Bacilli</taxon>
        <taxon>Bacillales</taxon>
        <taxon>Paenibacillaceae</taxon>
        <taxon>Cohnella</taxon>
    </lineage>
</organism>
<feature type="compositionally biased region" description="Low complexity" evidence="1">
    <location>
        <begin position="29"/>
        <end position="40"/>
    </location>
</feature>
<dbReference type="RefSeq" id="WP_378107397.1">
    <property type="nucleotide sequence ID" value="NZ_JBHSUP010000026.1"/>
</dbReference>
<dbReference type="InterPro" id="IPR050490">
    <property type="entry name" value="Bact_solute-bd_prot1"/>
</dbReference>
<accession>A0ABW2FKL8</accession>
<comment type="caution">
    <text evidence="3">The sequence shown here is derived from an EMBL/GenBank/DDBJ whole genome shotgun (WGS) entry which is preliminary data.</text>
</comment>
<evidence type="ECO:0000256" key="2">
    <source>
        <dbReference type="SAM" id="SignalP"/>
    </source>
</evidence>
<reference evidence="4" key="1">
    <citation type="journal article" date="2019" name="Int. J. Syst. Evol. Microbiol.">
        <title>The Global Catalogue of Microorganisms (GCM) 10K type strain sequencing project: providing services to taxonomists for standard genome sequencing and annotation.</title>
        <authorList>
            <consortium name="The Broad Institute Genomics Platform"/>
            <consortium name="The Broad Institute Genome Sequencing Center for Infectious Disease"/>
            <person name="Wu L."/>
            <person name="Ma J."/>
        </authorList>
    </citation>
    <scope>NUCLEOTIDE SEQUENCE [LARGE SCALE GENOMIC DNA]</scope>
    <source>
        <strain evidence="4">KCTC 12907</strain>
    </source>
</reference>
<dbReference type="Proteomes" id="UP001596378">
    <property type="component" value="Unassembled WGS sequence"/>
</dbReference>
<dbReference type="Gene3D" id="3.40.190.10">
    <property type="entry name" value="Periplasmic binding protein-like II"/>
    <property type="match status" value="2"/>
</dbReference>
<evidence type="ECO:0000313" key="4">
    <source>
        <dbReference type="Proteomes" id="UP001596378"/>
    </source>
</evidence>
<name>A0ABW2FKL8_9BACL</name>
<sequence>MLGLLLAFAIAASGCSKANEGAGNGGSASPGSASPGSASPADKTIELKMISWQGQNMAYWNAYEEAINDYMALHPNVKIEHIFQPLANDGYNKLLDTQFVAHKAPDLIDLQGANIGKYTDQDYILPLDPYLNQPTAYSDGTNWIDTFIGGDSGFSNLKTLNKYGAISFVPVDNGPGIAENRPFFYNKTLLDKAGVTEIPQTWKQFMEALEKVKAAGITPIAADNNRWVKWITSWTSNQFVDGYLDQFFDDKFKDSRALDDAKRNLSVLNGDIDTDNPLVNAQYDLLKEFSQYWQDGWAGVDDLGAQQLFLFQQAAFIVDGNWNYNFYKENIKDFEWGIMPFPLITKETTEYAAEGFPMGDNKLGAEGWALNKDLEKDPDKLNAAVDFLQYITSKDAQQKFVKTAMTISSIVGVEAPEELKPFIVSDKATLAFPAKFLIFEGEVNGVALSQQFYMNKMNKEEFLSKMKDSVMSKALKDAKTQLDKETGIPRTIASVEKDLADLKASNASQVLIDDKQNTLDFLKLKLELYEKYASDAIR</sequence>
<proteinExistence type="predicted"/>
<gene>
    <name evidence="3" type="ORF">ACFQMJ_34655</name>
</gene>
<dbReference type="EMBL" id="JBHTAI010000040">
    <property type="protein sequence ID" value="MFC7153695.1"/>
    <property type="molecule type" value="Genomic_DNA"/>
</dbReference>
<feature type="region of interest" description="Disordered" evidence="1">
    <location>
        <begin position="21"/>
        <end position="40"/>
    </location>
</feature>
<feature type="signal peptide" evidence="2">
    <location>
        <begin position="1"/>
        <end position="18"/>
    </location>
</feature>
<dbReference type="InterPro" id="IPR006059">
    <property type="entry name" value="SBP"/>
</dbReference>
<keyword evidence="2" id="KW-0732">Signal</keyword>
<dbReference type="SUPFAM" id="SSF53850">
    <property type="entry name" value="Periplasmic binding protein-like II"/>
    <property type="match status" value="1"/>
</dbReference>
<keyword evidence="4" id="KW-1185">Reference proteome</keyword>